<dbReference type="RefSeq" id="XP_067917005.1">
    <property type="nucleotide sequence ID" value="XM_068071018.1"/>
</dbReference>
<feature type="domain" description="EH" evidence="3">
    <location>
        <begin position="137"/>
        <end position="227"/>
    </location>
</feature>
<dbReference type="GO" id="GO:0016197">
    <property type="term" value="P:endosomal transport"/>
    <property type="evidence" value="ECO:0007669"/>
    <property type="project" value="TreeGrafter"/>
</dbReference>
<dbReference type="Gene3D" id="1.10.238.10">
    <property type="entry name" value="EF-hand"/>
    <property type="match status" value="2"/>
</dbReference>
<evidence type="ECO:0000259" key="3">
    <source>
        <dbReference type="PROSITE" id="PS50031"/>
    </source>
</evidence>
<dbReference type="SMART" id="SM00054">
    <property type="entry name" value="EFh"/>
    <property type="match status" value="2"/>
</dbReference>
<feature type="region of interest" description="Disordered" evidence="2">
    <location>
        <begin position="1"/>
        <end position="46"/>
    </location>
</feature>
<dbReference type="GO" id="GO:0005886">
    <property type="term" value="C:plasma membrane"/>
    <property type="evidence" value="ECO:0007669"/>
    <property type="project" value="TreeGrafter"/>
</dbReference>
<dbReference type="AlphaFoldDB" id="A0A2C6J8E2"/>
<dbReference type="PANTHER" id="PTHR11216">
    <property type="entry name" value="EH DOMAIN"/>
    <property type="match status" value="1"/>
</dbReference>
<dbReference type="PROSITE" id="PS00018">
    <property type="entry name" value="EF_HAND_1"/>
    <property type="match status" value="1"/>
</dbReference>
<sequence>MMLGSSDLSSIFPASSSSSSSSSSPPPSASPPAPPPSQSLSPVNPASSIFPLTHQRITLTPEEVSAYMQFWEKAGGGLGGGGDGGAVLDGSSAASFLETSGLDRNVLHEIWRAMLPYMGQGGGGSKDQSVWSVATEDLQRYTQIFRETDLNGDGHIEGQEARNVMSTSMLPESELATIWALSDADGDGRLNLQEFLVGMSLIGKRKNLGISLPSTLPLELIQSIQAGGTSMLMMLDHASRG</sequence>
<keyword evidence="6" id="KW-1185">Reference proteome</keyword>
<name>A0A2C6J8E2_9APIC</name>
<reference evidence="5 6" key="1">
    <citation type="journal article" date="2017" name="Int. J. Parasitol.">
        <title>The genome of the protozoan parasite Cystoisospora suis and a reverse vaccinology approach to identify vaccine candidates.</title>
        <authorList>
            <person name="Palmieri N."/>
            <person name="Shrestha A."/>
            <person name="Ruttkowski B."/>
            <person name="Beck T."/>
            <person name="Vogl C."/>
            <person name="Tomley F."/>
            <person name="Blake D.P."/>
            <person name="Joachim A."/>
        </authorList>
    </citation>
    <scope>NUCLEOTIDE SEQUENCE [LARGE SCALE GENOMIC DNA]</scope>
    <source>
        <strain evidence="5 6">Wien I</strain>
    </source>
</reference>
<evidence type="ECO:0000313" key="6">
    <source>
        <dbReference type="Proteomes" id="UP000221165"/>
    </source>
</evidence>
<accession>A0A2C6J8E2</accession>
<dbReference type="PROSITE" id="PS50031">
    <property type="entry name" value="EH"/>
    <property type="match status" value="1"/>
</dbReference>
<evidence type="ECO:0000259" key="4">
    <source>
        <dbReference type="PROSITE" id="PS50222"/>
    </source>
</evidence>
<dbReference type="InterPro" id="IPR002048">
    <property type="entry name" value="EF_hand_dom"/>
</dbReference>
<organism evidence="5 6">
    <name type="scientific">Cystoisospora suis</name>
    <dbReference type="NCBI Taxonomy" id="483139"/>
    <lineage>
        <taxon>Eukaryota</taxon>
        <taxon>Sar</taxon>
        <taxon>Alveolata</taxon>
        <taxon>Apicomplexa</taxon>
        <taxon>Conoidasida</taxon>
        <taxon>Coccidia</taxon>
        <taxon>Eucoccidiorida</taxon>
        <taxon>Eimeriorina</taxon>
        <taxon>Sarcocystidae</taxon>
        <taxon>Cystoisospora</taxon>
    </lineage>
</organism>
<dbReference type="InterPro" id="IPR018247">
    <property type="entry name" value="EF_Hand_1_Ca_BS"/>
</dbReference>
<evidence type="ECO:0000256" key="1">
    <source>
        <dbReference type="ARBA" id="ARBA00022837"/>
    </source>
</evidence>
<protein>
    <submittedName>
        <fullName evidence="5">Ef hand domain-containing</fullName>
    </submittedName>
</protein>
<evidence type="ECO:0000313" key="5">
    <source>
        <dbReference type="EMBL" id="PHJ15271.1"/>
    </source>
</evidence>
<feature type="compositionally biased region" description="Pro residues" evidence="2">
    <location>
        <begin position="24"/>
        <end position="37"/>
    </location>
</feature>
<dbReference type="GO" id="GO:0005737">
    <property type="term" value="C:cytoplasm"/>
    <property type="evidence" value="ECO:0007669"/>
    <property type="project" value="TreeGrafter"/>
</dbReference>
<dbReference type="SMART" id="SM00027">
    <property type="entry name" value="EH"/>
    <property type="match status" value="1"/>
</dbReference>
<feature type="domain" description="EF-hand" evidence="4">
    <location>
        <begin position="170"/>
        <end position="205"/>
    </location>
</feature>
<dbReference type="OrthoDB" id="524326at2759"/>
<keyword evidence="1" id="KW-0106">Calcium</keyword>
<dbReference type="InterPro" id="IPR000261">
    <property type="entry name" value="EH_dom"/>
</dbReference>
<comment type="caution">
    <text evidence="5">The sequence shown here is derived from an EMBL/GenBank/DDBJ whole genome shotgun (WGS) entry which is preliminary data.</text>
</comment>
<dbReference type="GeneID" id="94434229"/>
<dbReference type="InterPro" id="IPR011992">
    <property type="entry name" value="EF-hand-dom_pair"/>
</dbReference>
<proteinExistence type="predicted"/>
<gene>
    <name evidence="5" type="ORF">CSUI_010917</name>
</gene>
<dbReference type="CDD" id="cd00052">
    <property type="entry name" value="EH"/>
    <property type="match status" value="1"/>
</dbReference>
<feature type="non-terminal residue" evidence="5">
    <location>
        <position position="241"/>
    </location>
</feature>
<dbReference type="Pfam" id="PF12763">
    <property type="entry name" value="EH"/>
    <property type="match status" value="1"/>
</dbReference>
<evidence type="ECO:0000256" key="2">
    <source>
        <dbReference type="SAM" id="MobiDB-lite"/>
    </source>
</evidence>
<dbReference type="VEuPathDB" id="ToxoDB:CSUI_010917"/>
<dbReference type="PROSITE" id="PS50222">
    <property type="entry name" value="EF_HAND_2"/>
    <property type="match status" value="1"/>
</dbReference>
<dbReference type="EMBL" id="MIGC01008851">
    <property type="protein sequence ID" value="PHJ15271.1"/>
    <property type="molecule type" value="Genomic_DNA"/>
</dbReference>
<feature type="compositionally biased region" description="Low complexity" evidence="2">
    <location>
        <begin position="1"/>
        <end position="23"/>
    </location>
</feature>
<dbReference type="Proteomes" id="UP000221165">
    <property type="component" value="Unassembled WGS sequence"/>
</dbReference>
<dbReference type="SUPFAM" id="SSF47473">
    <property type="entry name" value="EF-hand"/>
    <property type="match status" value="1"/>
</dbReference>
<dbReference type="GO" id="GO:0005509">
    <property type="term" value="F:calcium ion binding"/>
    <property type="evidence" value="ECO:0007669"/>
    <property type="project" value="InterPro"/>
</dbReference>
<dbReference type="GO" id="GO:0006897">
    <property type="term" value="P:endocytosis"/>
    <property type="evidence" value="ECO:0007669"/>
    <property type="project" value="TreeGrafter"/>
</dbReference>